<evidence type="ECO:0000313" key="1">
    <source>
        <dbReference type="EMBL" id="AVR43785.1"/>
    </source>
</evidence>
<gene>
    <name evidence="1" type="ORF">C7S20_00025</name>
</gene>
<dbReference type="AlphaFoldDB" id="A0A2R3Z0K3"/>
<keyword evidence="2" id="KW-1185">Reference proteome</keyword>
<dbReference type="EMBL" id="CP028136">
    <property type="protein sequence ID" value="AVR43785.1"/>
    <property type="molecule type" value="Genomic_DNA"/>
</dbReference>
<evidence type="ECO:0000313" key="2">
    <source>
        <dbReference type="Proteomes" id="UP000241507"/>
    </source>
</evidence>
<dbReference type="Proteomes" id="UP000241507">
    <property type="component" value="Chromosome"/>
</dbReference>
<dbReference type="OrthoDB" id="9823432at2"/>
<reference evidence="2" key="1">
    <citation type="submission" date="2018-03" db="EMBL/GenBank/DDBJ databases">
        <title>Gramella fulva sp. nov., isolated from a dry surface of tidal flat.</title>
        <authorList>
            <person name="Hwang S.H."/>
            <person name="Hwang W.M."/>
            <person name="Kang K."/>
            <person name="Ahn T.-Y."/>
        </authorList>
    </citation>
    <scope>NUCLEOTIDE SEQUENCE [LARGE SCALE GENOMIC DNA]</scope>
    <source>
        <strain evidence="2">SH35</strain>
    </source>
</reference>
<proteinExistence type="predicted"/>
<dbReference type="RefSeq" id="WP_107010572.1">
    <property type="nucleotide sequence ID" value="NZ_CP028136.1"/>
</dbReference>
<organism evidence="1 2">
    <name type="scientific">Christiangramia fulva</name>
    <dbReference type="NCBI Taxonomy" id="2126553"/>
    <lineage>
        <taxon>Bacteria</taxon>
        <taxon>Pseudomonadati</taxon>
        <taxon>Bacteroidota</taxon>
        <taxon>Flavobacteriia</taxon>
        <taxon>Flavobacteriales</taxon>
        <taxon>Flavobacteriaceae</taxon>
        <taxon>Christiangramia</taxon>
    </lineage>
</organism>
<name>A0A2R3Z0K3_9FLAO</name>
<sequence length="665" mass="72564">MAQETNILLQVSDDGLSWSDLVTLTNGSVSHRHEGLALGTTRYYRTIAKGDGVNTLDSPPSASVSVASGFVQRYQDVLDYANANAIGTPSFTQNLINDRIVRNLIKEGILHESDKTQDKTDTLWYFQQEAGTPYEFLTLNWIDPTKHRLTNAGTEDLDFVGGSGFKTTGTTKWFNTNYTPSTDAVHYGANDSCVVFKTFDIPTTFAGESKILGANNANDTHTQISNTPDSTLLLKVNGDYGAVAENSFTISQSLINGTFAVSDETTSHKKLFRDGSLHLEKSNNFGGNLPNIPIYLFAVNTGSGQNSTGVSRGLGFVSFGSSMLYAQDILNNILNNTYFFKENTTPGELKITAANSVLPSLYYPKVKIAEPYKALFPGITKKYLILYSTNHAGDGATSDPSNGAIFWGQADHPNLDGFEEGGVITSGYQSETPDCLINPNDPNGETFWLFYHPGTTYPGAGGIQQTRLWTTSGGNTPHEATYTDRGTVLGITATENSYSVPHLGYPECYLEDDGSITVIHTVKGYESATSSGITKKGISTCPGNNYTFTRTVQDVDITSFMPYFRLLHASPSLFFDRNGIQYCVARNAIWEVTNLQNYSDSVKISVYQCDGNYQPTALIGNISGPDSGNKNSNAGYYIEGDTLYVYYIMGATDLYVGTWDLKNLD</sequence>
<protein>
    <submittedName>
        <fullName evidence="1">Uncharacterized protein</fullName>
    </submittedName>
</protein>
<accession>A0A2R3Z0K3</accession>
<dbReference type="KEGG" id="grs:C7S20_00025"/>